<dbReference type="EMBL" id="FUEG01000003">
    <property type="protein sequence ID" value="SJL02292.1"/>
    <property type="molecule type" value="Genomic_DNA"/>
</dbReference>
<dbReference type="Gene3D" id="2.60.40.10">
    <property type="entry name" value="Immunoglobulins"/>
    <property type="match status" value="1"/>
</dbReference>
<dbReference type="InterPro" id="IPR013783">
    <property type="entry name" value="Ig-like_fold"/>
</dbReference>
<evidence type="ECO:0000313" key="3">
    <source>
        <dbReference type="EMBL" id="SJL02292.1"/>
    </source>
</evidence>
<dbReference type="GO" id="GO:0005978">
    <property type="term" value="P:glycogen biosynthetic process"/>
    <property type="evidence" value="ECO:0007669"/>
    <property type="project" value="TreeGrafter"/>
</dbReference>
<dbReference type="Pfam" id="PF02922">
    <property type="entry name" value="CBM_48"/>
    <property type="match status" value="1"/>
</dbReference>
<dbReference type="PANTHER" id="PTHR43651:SF3">
    <property type="entry name" value="1,4-ALPHA-GLUCAN-BRANCHING ENZYME"/>
    <property type="match status" value="1"/>
</dbReference>
<dbReference type="AlphaFoldDB" id="A0A284R0Q2"/>
<dbReference type="STRING" id="47428.A0A284R0Q2"/>
<organism evidence="3 4">
    <name type="scientific">Armillaria ostoyae</name>
    <name type="common">Armillaria root rot fungus</name>
    <dbReference type="NCBI Taxonomy" id="47428"/>
    <lineage>
        <taxon>Eukaryota</taxon>
        <taxon>Fungi</taxon>
        <taxon>Dikarya</taxon>
        <taxon>Basidiomycota</taxon>
        <taxon>Agaricomycotina</taxon>
        <taxon>Agaricomycetes</taxon>
        <taxon>Agaricomycetidae</taxon>
        <taxon>Agaricales</taxon>
        <taxon>Marasmiineae</taxon>
        <taxon>Physalacriaceae</taxon>
        <taxon>Armillaria</taxon>
    </lineage>
</organism>
<comment type="pathway">
    <text evidence="1">Glycan biosynthesis; glycogen biosynthesis.</text>
</comment>
<feature type="domain" description="Glycoside hydrolase family 13 N-terminal" evidence="2">
    <location>
        <begin position="55"/>
        <end position="123"/>
    </location>
</feature>
<name>A0A284R0Q2_ARMOS</name>
<dbReference type="InterPro" id="IPR014756">
    <property type="entry name" value="Ig_E-set"/>
</dbReference>
<gene>
    <name evidence="3" type="ORF">ARMOST_05618</name>
</gene>
<dbReference type="InterPro" id="IPR004193">
    <property type="entry name" value="Glyco_hydro_13_N"/>
</dbReference>
<dbReference type="GO" id="GO:0003844">
    <property type="term" value="F:1,4-alpha-glucan branching enzyme activity"/>
    <property type="evidence" value="ECO:0007669"/>
    <property type="project" value="TreeGrafter"/>
</dbReference>
<dbReference type="SUPFAM" id="SSF81296">
    <property type="entry name" value="E set domains"/>
    <property type="match status" value="1"/>
</dbReference>
<evidence type="ECO:0000259" key="2">
    <source>
        <dbReference type="Pfam" id="PF02922"/>
    </source>
</evidence>
<dbReference type="GO" id="GO:0004553">
    <property type="term" value="F:hydrolase activity, hydrolyzing O-glycosyl compounds"/>
    <property type="evidence" value="ECO:0007669"/>
    <property type="project" value="InterPro"/>
</dbReference>
<reference evidence="4" key="1">
    <citation type="journal article" date="2017" name="Nat. Ecol. Evol.">
        <title>Genome expansion and lineage-specific genetic innovations in the forest pathogenic fungi Armillaria.</title>
        <authorList>
            <person name="Sipos G."/>
            <person name="Prasanna A.N."/>
            <person name="Walter M.C."/>
            <person name="O'Connor E."/>
            <person name="Balint B."/>
            <person name="Krizsan K."/>
            <person name="Kiss B."/>
            <person name="Hess J."/>
            <person name="Varga T."/>
            <person name="Slot J."/>
            <person name="Riley R."/>
            <person name="Boka B."/>
            <person name="Rigling D."/>
            <person name="Barry K."/>
            <person name="Lee J."/>
            <person name="Mihaltcheva S."/>
            <person name="LaButti K."/>
            <person name="Lipzen A."/>
            <person name="Waldron R."/>
            <person name="Moloney N.M."/>
            <person name="Sperisen C."/>
            <person name="Kredics L."/>
            <person name="Vagvoelgyi C."/>
            <person name="Patrignani A."/>
            <person name="Fitzpatrick D."/>
            <person name="Nagy I."/>
            <person name="Doyle S."/>
            <person name="Anderson J.B."/>
            <person name="Grigoriev I.V."/>
            <person name="Gueldener U."/>
            <person name="Muensterkoetter M."/>
            <person name="Nagy L.G."/>
        </authorList>
    </citation>
    <scope>NUCLEOTIDE SEQUENCE [LARGE SCALE GENOMIC DNA]</scope>
    <source>
        <strain evidence="4">C18/9</strain>
    </source>
</reference>
<evidence type="ECO:0000256" key="1">
    <source>
        <dbReference type="ARBA" id="ARBA00004964"/>
    </source>
</evidence>
<dbReference type="OrthoDB" id="196493at2759"/>
<keyword evidence="4" id="KW-1185">Reference proteome</keyword>
<dbReference type="CDD" id="cd02854">
    <property type="entry name" value="E_set_GBE_euk_N"/>
    <property type="match status" value="1"/>
</dbReference>
<dbReference type="OMA" id="DRTTHEM"/>
<sequence>MPEERLSPETVAAIDGYLKPNADQIVKRHDLFRKVKDDIEQHEGGYDSFTKGYLKFGLNVGSNGEVVYREWAPNAREAFLIGDFNDWNRTSHPMRKNQFGVWEIAVPPSSPGICAIPHDSKIKASTAFYP</sequence>
<evidence type="ECO:0000313" key="4">
    <source>
        <dbReference type="Proteomes" id="UP000219338"/>
    </source>
</evidence>
<dbReference type="GO" id="GO:0005737">
    <property type="term" value="C:cytoplasm"/>
    <property type="evidence" value="ECO:0007669"/>
    <property type="project" value="TreeGrafter"/>
</dbReference>
<dbReference type="Proteomes" id="UP000219338">
    <property type="component" value="Unassembled WGS sequence"/>
</dbReference>
<protein>
    <recommendedName>
        <fullName evidence="2">Glycoside hydrolase family 13 N-terminal domain-containing protein</fullName>
    </recommendedName>
</protein>
<proteinExistence type="predicted"/>
<dbReference type="PANTHER" id="PTHR43651">
    <property type="entry name" value="1,4-ALPHA-GLUCAN-BRANCHING ENZYME"/>
    <property type="match status" value="1"/>
</dbReference>
<accession>A0A284R0Q2</accession>